<reference evidence="1 2" key="1">
    <citation type="submission" date="2024-04" db="EMBL/GenBank/DDBJ databases">
        <title>Tritrichomonas musculus Genome.</title>
        <authorList>
            <person name="Alves-Ferreira E."/>
            <person name="Grigg M."/>
            <person name="Lorenzi H."/>
            <person name="Galac M."/>
        </authorList>
    </citation>
    <scope>NUCLEOTIDE SEQUENCE [LARGE SCALE GENOMIC DNA]</scope>
    <source>
        <strain evidence="1 2">EAF2021</strain>
    </source>
</reference>
<protein>
    <recommendedName>
        <fullName evidence="3">Right handed beta helix domain-containing protein</fullName>
    </recommendedName>
</protein>
<proteinExistence type="predicted"/>
<gene>
    <name evidence="1" type="ORF">M9Y10_038166</name>
</gene>
<dbReference type="EMBL" id="JAPFFF010000006">
    <property type="protein sequence ID" value="KAK8887128.1"/>
    <property type="molecule type" value="Genomic_DNA"/>
</dbReference>
<keyword evidence="2" id="KW-1185">Reference proteome</keyword>
<evidence type="ECO:0008006" key="3">
    <source>
        <dbReference type="Google" id="ProtNLM"/>
    </source>
</evidence>
<comment type="caution">
    <text evidence="1">The sequence shown here is derived from an EMBL/GenBank/DDBJ whole genome shotgun (WGS) entry which is preliminary data.</text>
</comment>
<evidence type="ECO:0000313" key="1">
    <source>
        <dbReference type="EMBL" id="KAK8887128.1"/>
    </source>
</evidence>
<dbReference type="Proteomes" id="UP001470230">
    <property type="component" value="Unassembled WGS sequence"/>
</dbReference>
<dbReference type="SUPFAM" id="SSF51126">
    <property type="entry name" value="Pectin lyase-like"/>
    <property type="match status" value="1"/>
</dbReference>
<name>A0ABR2K8D9_9EUKA</name>
<sequence>MSPILHASSSTSLLIKQTKFSRFFSPLIRNIPSFLKVYSSSFSHFIEAPIQIRRDEIGLESNSSCYILNNQIIMDKSIQIISIPKVIITDSTFVNNSRLIGKNIEDCTGGAIFVLGAVQIILTRCSFQYCMAINAGAVNLCNSKSNITQCSFNECKSFDNVGALWSMGFSKNDSECSLFIVETNFSKNFAGKNCGALNVNMTNTKIFSCIFDKNIANYSVGAAAIIGEYSTFLSFVDFIGNNCKDNCAALWLQGNIEYMSNIHKVSLDTVHFLNNNDNVTVDQFDSEAEKNNQKDTKRSAIHTFGIVSLYFKNEICFDGEYESFLINHHEEKIVIQQNFKEVLFKNNSECPIKLRPQTPIVCPEYTYPYVENMLIKGKLPLYMPIEF</sequence>
<organism evidence="1 2">
    <name type="scientific">Tritrichomonas musculus</name>
    <dbReference type="NCBI Taxonomy" id="1915356"/>
    <lineage>
        <taxon>Eukaryota</taxon>
        <taxon>Metamonada</taxon>
        <taxon>Parabasalia</taxon>
        <taxon>Tritrichomonadida</taxon>
        <taxon>Tritrichomonadidae</taxon>
        <taxon>Tritrichomonas</taxon>
    </lineage>
</organism>
<accession>A0ABR2K8D9</accession>
<evidence type="ECO:0000313" key="2">
    <source>
        <dbReference type="Proteomes" id="UP001470230"/>
    </source>
</evidence>
<dbReference type="InterPro" id="IPR011050">
    <property type="entry name" value="Pectin_lyase_fold/virulence"/>
</dbReference>